<dbReference type="Proteomes" id="UP000179636">
    <property type="component" value="Unassembled WGS sequence"/>
</dbReference>
<keyword evidence="2" id="KW-1133">Transmembrane helix</keyword>
<dbReference type="InterPro" id="IPR052336">
    <property type="entry name" value="MlaD_Phospholipid_Transporter"/>
</dbReference>
<dbReference type="RefSeq" id="WP_070943916.1">
    <property type="nucleotide sequence ID" value="NZ_MLCL01000002.1"/>
</dbReference>
<dbReference type="InterPro" id="IPR003399">
    <property type="entry name" value="Mce/MlaD"/>
</dbReference>
<keyword evidence="2" id="KW-0472">Membrane</keyword>
<dbReference type="GO" id="GO:0051701">
    <property type="term" value="P:biological process involved in interaction with host"/>
    <property type="evidence" value="ECO:0007669"/>
    <property type="project" value="TreeGrafter"/>
</dbReference>
<dbReference type="Pfam" id="PF02470">
    <property type="entry name" value="MlaD"/>
    <property type="match status" value="1"/>
</dbReference>
<keyword evidence="6" id="KW-1185">Reference proteome</keyword>
<feature type="compositionally biased region" description="Pro residues" evidence="1">
    <location>
        <begin position="410"/>
        <end position="431"/>
    </location>
</feature>
<dbReference type="Pfam" id="PF11887">
    <property type="entry name" value="Mce4_CUP1"/>
    <property type="match status" value="1"/>
</dbReference>
<dbReference type="PANTHER" id="PTHR33371:SF19">
    <property type="entry name" value="MCE-FAMILY PROTEIN MCE4A"/>
    <property type="match status" value="1"/>
</dbReference>
<evidence type="ECO:0000259" key="4">
    <source>
        <dbReference type="Pfam" id="PF11887"/>
    </source>
</evidence>
<dbReference type="PANTHER" id="PTHR33371">
    <property type="entry name" value="INTERMEMBRANE PHOSPHOLIPID TRANSPORT SYSTEM BINDING PROTEIN MLAD-RELATED"/>
    <property type="match status" value="1"/>
</dbReference>
<feature type="region of interest" description="Disordered" evidence="1">
    <location>
        <begin position="410"/>
        <end position="437"/>
    </location>
</feature>
<evidence type="ECO:0000313" key="5">
    <source>
        <dbReference type="EMBL" id="OHU07233.1"/>
    </source>
</evidence>
<protein>
    <submittedName>
        <fullName evidence="5">Mammalian cell entry protein</fullName>
    </submittedName>
</protein>
<dbReference type="AlphaFoldDB" id="A0A1S1KKP9"/>
<accession>A0A1Q9WHP3</accession>
<keyword evidence="2" id="KW-0812">Transmembrane</keyword>
<name>A0A1S1KKP9_9MYCO</name>
<evidence type="ECO:0000256" key="1">
    <source>
        <dbReference type="SAM" id="MobiDB-lite"/>
    </source>
</evidence>
<dbReference type="STRING" id="1908205.BKG60_01235"/>
<dbReference type="InterPro" id="IPR024516">
    <property type="entry name" value="Mce_C"/>
</dbReference>
<dbReference type="GO" id="GO:0005576">
    <property type="term" value="C:extracellular region"/>
    <property type="evidence" value="ECO:0007669"/>
    <property type="project" value="TreeGrafter"/>
</dbReference>
<feature type="transmembrane region" description="Helical" evidence="2">
    <location>
        <begin position="20"/>
        <end position="37"/>
    </location>
</feature>
<feature type="domain" description="Mammalian cell entry C-terminal" evidence="4">
    <location>
        <begin position="132"/>
        <end position="356"/>
    </location>
</feature>
<evidence type="ECO:0000313" key="6">
    <source>
        <dbReference type="Proteomes" id="UP000179636"/>
    </source>
</evidence>
<feature type="domain" description="Mce/MlaD" evidence="3">
    <location>
        <begin position="47"/>
        <end position="124"/>
    </location>
</feature>
<evidence type="ECO:0000256" key="2">
    <source>
        <dbReference type="SAM" id="Phobius"/>
    </source>
</evidence>
<organism evidence="5 6">
    <name type="scientific">Mycobacterium syngnathidarum</name>
    <dbReference type="NCBI Taxonomy" id="1908205"/>
    <lineage>
        <taxon>Bacteria</taxon>
        <taxon>Bacillati</taxon>
        <taxon>Actinomycetota</taxon>
        <taxon>Actinomycetes</taxon>
        <taxon>Mycobacteriales</taxon>
        <taxon>Mycobacteriaceae</taxon>
        <taxon>Mycobacterium</taxon>
    </lineage>
</organism>
<proteinExistence type="predicted"/>
<reference evidence="5 6" key="1">
    <citation type="submission" date="2016-10" db="EMBL/GenBank/DDBJ databases">
        <title>Evaluation of Human, Animal and Environmental Mycobacterium chelonae Isolates by Core Genome Phylogenomic Analysis, Targeted Gene Comparison, and Anti-microbial Susceptibility Patterns: A Tale of Mistaken Identities.</title>
        <authorList>
            <person name="Fogelson S.B."/>
            <person name="Camus A.C."/>
            <person name="Lorenz W."/>
            <person name="Vasireddy R."/>
            <person name="Vasireddy S."/>
            <person name="Smith T."/>
            <person name="Brown-Elliott B.A."/>
            <person name="Wallace R.J.Jr."/>
            <person name="Hasan N.A."/>
            <person name="Reischl U."/>
            <person name="Sanchez S."/>
        </authorList>
    </citation>
    <scope>NUCLEOTIDE SEQUENCE [LARGE SCALE GENOMIC DNA]</scope>
    <source>
        <strain evidence="5 6">24999</strain>
    </source>
</reference>
<sequence>MPDMVDLDGNHLTGRQLLRRGAATLVVVGVVVSALLVKSTGLFDRSLHVVAELRNIGDGLPTRSDVKFRGVLVGAVESVVPGTGEAPNRVHIRLNSAYAQGIPSGVTARVVPSNAFAVSSLQLVQTAADSSGPIRDGQRIAEDTALPTVLFQTTISKLRDVLAAAGRGRDDHTIGLLAAVAAATNNRRGQLLTSAAELNRLIDELNAVVATDEGPSTVSALSAAARGLSQTAPELVDALHEAVGPMRTLVEQRRSLEDFLAASAHTTGTSMEALHNQTDRLVHITTDLTPVLGVLAQNAQHFAPISQRMTRFSDTFFAQVWDSELDTPRGRVNLSFTPSYTYTRADCPRYGALAGPSCVTAPEVPVRSELPEVLLPQNYQPPPDLAPPPGTVIGENGNLIAAGPPLVSPQVPPTDPYPPLPPGVTPSPPVPGSAAPASFGGNVGPVGSGLERDRLGEITGQPATVATQLILGPVARGMVVTQTASATGQNTP</sequence>
<dbReference type="EMBL" id="MLHV01000003">
    <property type="protein sequence ID" value="OHU07233.1"/>
    <property type="molecule type" value="Genomic_DNA"/>
</dbReference>
<gene>
    <name evidence="5" type="ORF">BKG61_05165</name>
</gene>
<comment type="caution">
    <text evidence="5">The sequence shown here is derived from an EMBL/GenBank/DDBJ whole genome shotgun (WGS) entry which is preliminary data.</text>
</comment>
<evidence type="ECO:0000259" key="3">
    <source>
        <dbReference type="Pfam" id="PF02470"/>
    </source>
</evidence>
<accession>A0A1S1KKP9</accession>